<keyword evidence="4" id="KW-1003">Cell membrane</keyword>
<evidence type="ECO:0000256" key="6">
    <source>
        <dbReference type="ARBA" id="ARBA00022840"/>
    </source>
</evidence>
<evidence type="ECO:0000259" key="10">
    <source>
        <dbReference type="PROSITE" id="PS50893"/>
    </source>
</evidence>
<dbReference type="PANTHER" id="PTHR43297">
    <property type="entry name" value="OLIGOPEPTIDE TRANSPORT ATP-BINDING PROTEIN APPD"/>
    <property type="match status" value="1"/>
</dbReference>
<dbReference type="GO" id="GO:0006865">
    <property type="term" value="P:amino acid transport"/>
    <property type="evidence" value="ECO:0007669"/>
    <property type="project" value="UniProtKB-KW"/>
</dbReference>
<dbReference type="EMBL" id="CABFNB010000110">
    <property type="protein sequence ID" value="VTZ62679.1"/>
    <property type="molecule type" value="Genomic_DNA"/>
</dbReference>
<keyword evidence="7" id="KW-0029">Amino-acid transport</keyword>
<dbReference type="PROSITE" id="PS50893">
    <property type="entry name" value="ABC_TRANSPORTER_2"/>
    <property type="match status" value="1"/>
</dbReference>
<evidence type="ECO:0000256" key="1">
    <source>
        <dbReference type="ARBA" id="ARBA00004417"/>
    </source>
</evidence>
<evidence type="ECO:0000256" key="8">
    <source>
        <dbReference type="ARBA" id="ARBA00023136"/>
    </source>
</evidence>
<reference evidence="11" key="1">
    <citation type="submission" date="2019-06" db="EMBL/GenBank/DDBJ databases">
        <authorList>
            <person name="Le Quere A."/>
            <person name="Colella S."/>
        </authorList>
    </citation>
    <scope>NUCLEOTIDE SEQUENCE</scope>
    <source>
        <strain evidence="11">EmedicaeMD41</strain>
    </source>
</reference>
<dbReference type="PROSITE" id="PS00211">
    <property type="entry name" value="ABC_TRANSPORTER_1"/>
    <property type="match status" value="1"/>
</dbReference>
<keyword evidence="3" id="KW-0813">Transport</keyword>
<feature type="domain" description="ABC transporter" evidence="10">
    <location>
        <begin position="11"/>
        <end position="267"/>
    </location>
</feature>
<dbReference type="GO" id="GO:0015833">
    <property type="term" value="P:peptide transport"/>
    <property type="evidence" value="ECO:0007669"/>
    <property type="project" value="InterPro"/>
</dbReference>
<gene>
    <name evidence="11" type="primary">oppD</name>
    <name evidence="11" type="ORF">EMEDMD4_430026</name>
</gene>
<dbReference type="InterPro" id="IPR003439">
    <property type="entry name" value="ABC_transporter-like_ATP-bd"/>
</dbReference>
<protein>
    <submittedName>
        <fullName evidence="11">Oligopeptide transporter subunit ATP-binding component of ABC superfamily</fullName>
    </submittedName>
</protein>
<comment type="similarity">
    <text evidence="2">Belongs to the ABC transporter superfamily.</text>
</comment>
<evidence type="ECO:0000256" key="9">
    <source>
        <dbReference type="ARBA" id="ARBA00053953"/>
    </source>
</evidence>
<dbReference type="GO" id="GO:0005886">
    <property type="term" value="C:plasma membrane"/>
    <property type="evidence" value="ECO:0007669"/>
    <property type="project" value="UniProtKB-SubCell"/>
</dbReference>
<dbReference type="GO" id="GO:0005524">
    <property type="term" value="F:ATP binding"/>
    <property type="evidence" value="ECO:0007669"/>
    <property type="project" value="UniProtKB-KW"/>
</dbReference>
<dbReference type="Pfam" id="PF00005">
    <property type="entry name" value="ABC_tran"/>
    <property type="match status" value="1"/>
</dbReference>
<dbReference type="FunFam" id="3.40.50.300:FF:000016">
    <property type="entry name" value="Oligopeptide ABC transporter ATP-binding component"/>
    <property type="match status" value="1"/>
</dbReference>
<dbReference type="CDD" id="cd03257">
    <property type="entry name" value="ABC_NikE_OppD_transporters"/>
    <property type="match status" value="1"/>
</dbReference>
<proteinExistence type="inferred from homology"/>
<dbReference type="PANTHER" id="PTHR43297:SF2">
    <property type="entry name" value="DIPEPTIDE TRANSPORT ATP-BINDING PROTEIN DPPD"/>
    <property type="match status" value="1"/>
</dbReference>
<dbReference type="InterPro" id="IPR027417">
    <property type="entry name" value="P-loop_NTPase"/>
</dbReference>
<dbReference type="InterPro" id="IPR003593">
    <property type="entry name" value="AAA+_ATPase"/>
</dbReference>
<keyword evidence="5" id="KW-0547">Nucleotide-binding</keyword>
<evidence type="ECO:0000256" key="3">
    <source>
        <dbReference type="ARBA" id="ARBA00022448"/>
    </source>
</evidence>
<dbReference type="Proteomes" id="UP000507954">
    <property type="component" value="Unassembled WGS sequence"/>
</dbReference>
<dbReference type="GO" id="GO:0055085">
    <property type="term" value="P:transmembrane transport"/>
    <property type="evidence" value="ECO:0007669"/>
    <property type="project" value="UniProtKB-ARBA"/>
</dbReference>
<evidence type="ECO:0000256" key="7">
    <source>
        <dbReference type="ARBA" id="ARBA00022970"/>
    </source>
</evidence>
<dbReference type="InterPro" id="IPR050388">
    <property type="entry name" value="ABC_Ni/Peptide_Import"/>
</dbReference>
<comment type="subcellular location">
    <subcellularLocation>
        <location evidence="1">Cell inner membrane</location>
        <topology evidence="1">Peripheral membrane protein</topology>
    </subcellularLocation>
</comment>
<dbReference type="SMART" id="SM00382">
    <property type="entry name" value="AAA"/>
    <property type="match status" value="1"/>
</dbReference>
<organism evidence="11">
    <name type="scientific">Sinorhizobium medicae</name>
    <dbReference type="NCBI Taxonomy" id="110321"/>
    <lineage>
        <taxon>Bacteria</taxon>
        <taxon>Pseudomonadati</taxon>
        <taxon>Pseudomonadota</taxon>
        <taxon>Alphaproteobacteria</taxon>
        <taxon>Hyphomicrobiales</taxon>
        <taxon>Rhizobiaceae</taxon>
        <taxon>Sinorhizobium/Ensifer group</taxon>
        <taxon>Sinorhizobium</taxon>
    </lineage>
</organism>
<accession>A0A508WYW9</accession>
<dbReference type="InterPro" id="IPR017871">
    <property type="entry name" value="ABC_transporter-like_CS"/>
</dbReference>
<dbReference type="AlphaFoldDB" id="A0A508WYW9"/>
<name>A0A508WYW9_9HYPH</name>
<dbReference type="Pfam" id="PF08352">
    <property type="entry name" value="oligo_HPY"/>
    <property type="match status" value="1"/>
</dbReference>
<dbReference type="NCBIfam" id="TIGR01727">
    <property type="entry name" value="oligo_HPY"/>
    <property type="match status" value="1"/>
</dbReference>
<sequence>MTEPPMSIPLLEVTGLKTSFTTPRGTVKSVDDVSFSIAAGKTLGVVGESGSGKSVTSLSIMRLVGRGGGVIDDGAIRLNLPGQPGLDIRALDEKAMRKVRGNDIAMIFQEPMTSLDPVWSIGDQIIEAIRLHQDVSKNEAREKAIEMLRLVGISAPESRVDDFPHQLSGGMRQRVMIAIALSCRPALLIADEPTTALDVTIQAQILDLIRRLQKEIGMSVLFITHNLGVVAEIADKVAVMYAGQVVEEGPVRTIFSAPRHPYTVGLLKSIPMPGGMRVDDAGSRRLDTIGGMPPNPLALPAGCRFAPRCSLAIEDCHKAPPPLVQAGDEHGVRCIRWQEASK</sequence>
<dbReference type="GO" id="GO:0016887">
    <property type="term" value="F:ATP hydrolysis activity"/>
    <property type="evidence" value="ECO:0007669"/>
    <property type="project" value="InterPro"/>
</dbReference>
<dbReference type="RefSeq" id="WP_018209170.1">
    <property type="nucleotide sequence ID" value="NZ_CABFNB010000110.1"/>
</dbReference>
<dbReference type="Gene3D" id="3.40.50.300">
    <property type="entry name" value="P-loop containing nucleotide triphosphate hydrolases"/>
    <property type="match status" value="1"/>
</dbReference>
<comment type="function">
    <text evidence="9">Probably part of a binding-protein-dependent transport system y4tOPQRS for a peptide. Probably responsible for energy coupling to the transport system.</text>
</comment>
<evidence type="ECO:0000313" key="11">
    <source>
        <dbReference type="EMBL" id="VTZ62679.1"/>
    </source>
</evidence>
<keyword evidence="8" id="KW-0472">Membrane</keyword>
<dbReference type="InterPro" id="IPR013563">
    <property type="entry name" value="Oligopep_ABC_C"/>
</dbReference>
<evidence type="ECO:0000256" key="2">
    <source>
        <dbReference type="ARBA" id="ARBA00005417"/>
    </source>
</evidence>
<dbReference type="SUPFAM" id="SSF52540">
    <property type="entry name" value="P-loop containing nucleoside triphosphate hydrolases"/>
    <property type="match status" value="1"/>
</dbReference>
<evidence type="ECO:0000256" key="4">
    <source>
        <dbReference type="ARBA" id="ARBA00022475"/>
    </source>
</evidence>
<evidence type="ECO:0000256" key="5">
    <source>
        <dbReference type="ARBA" id="ARBA00022741"/>
    </source>
</evidence>
<keyword evidence="6 11" id="KW-0067">ATP-binding</keyword>